<evidence type="ECO:0000259" key="3">
    <source>
        <dbReference type="Pfam" id="PF01556"/>
    </source>
</evidence>
<keyword evidence="5" id="KW-1185">Reference proteome</keyword>
<dbReference type="FunFam" id="2.60.260.20:FF:000006">
    <property type="entry name" value="DnaJ subfamily B member 13"/>
    <property type="match status" value="1"/>
</dbReference>
<keyword evidence="1" id="KW-0143">Chaperone</keyword>
<name>A0AAD5IZ50_ACENE</name>
<dbReference type="GO" id="GO:0051082">
    <property type="term" value="F:unfolded protein binding"/>
    <property type="evidence" value="ECO:0007669"/>
    <property type="project" value="InterPro"/>
</dbReference>
<feature type="compositionally biased region" description="Low complexity" evidence="2">
    <location>
        <begin position="110"/>
        <end position="143"/>
    </location>
</feature>
<feature type="domain" description="Chaperone DnaJ C-terminal" evidence="3">
    <location>
        <begin position="196"/>
        <end position="355"/>
    </location>
</feature>
<gene>
    <name evidence="4" type="ORF">LWI28_008385</name>
</gene>
<dbReference type="GO" id="GO:0005829">
    <property type="term" value="C:cytosol"/>
    <property type="evidence" value="ECO:0007669"/>
    <property type="project" value="TreeGrafter"/>
</dbReference>
<sequence length="374" mass="41335">MGDHPRSPPTTDFYSIFGFCKNAKTYKSLFTKKNSDKSNNKLDSDNEAKFEAKFEAYKTKQRNQKSNNEPTTPGGSYSQPRSMDDSFFSQQPSFLSGNSSRRSHTPSPRPTFLSKNTSKRSSSSVSRSTSRVGTPEAGSPSGSVRGGSGSGGGGDQTDQNQHTTTTPTMQRSASRWNPIIFSQTSTTARRKPPPMERKLTCTLEELCHGGEKKIMIKKEVISEEGMITEEEEILKIKLKPGWRKGTKITFEGKGDQKPGYLPADIIFLIDEKRHPLFNRDGDNLEIAIEIPLVQALTGCSLLVPLLGGEKMSLSIIENIIFPGYEKVIKGQGMPNPKEAGAKRGDLIVKFLVDFPTHLSDEQRSQAVTILQDCF</sequence>
<dbReference type="Pfam" id="PF01556">
    <property type="entry name" value="DnaJ_C"/>
    <property type="match status" value="1"/>
</dbReference>
<comment type="caution">
    <text evidence="4">The sequence shown here is derived from an EMBL/GenBank/DDBJ whole genome shotgun (WGS) entry which is preliminary data.</text>
</comment>
<dbReference type="PANTHER" id="PTHR24078:SF522">
    <property type="entry name" value="DNAJ CHAPERONE C-TERMINAL DOMAIN-CONTAINING PROTEIN"/>
    <property type="match status" value="1"/>
</dbReference>
<dbReference type="Proteomes" id="UP001064489">
    <property type="component" value="Chromosome 5"/>
</dbReference>
<evidence type="ECO:0000313" key="4">
    <source>
        <dbReference type="EMBL" id="KAI9176894.1"/>
    </source>
</evidence>
<dbReference type="Gene3D" id="2.60.260.20">
    <property type="entry name" value="Urease metallochaperone UreE, N-terminal domain"/>
    <property type="match status" value="2"/>
</dbReference>
<evidence type="ECO:0000256" key="1">
    <source>
        <dbReference type="ARBA" id="ARBA00023186"/>
    </source>
</evidence>
<dbReference type="FunFam" id="2.60.260.20:FF:000002">
    <property type="entry name" value="Dnaj homolog subfamily b member"/>
    <property type="match status" value="1"/>
</dbReference>
<dbReference type="EMBL" id="JAJSOW010000102">
    <property type="protein sequence ID" value="KAI9176894.1"/>
    <property type="molecule type" value="Genomic_DNA"/>
</dbReference>
<evidence type="ECO:0000313" key="5">
    <source>
        <dbReference type="Proteomes" id="UP001064489"/>
    </source>
</evidence>
<dbReference type="InterPro" id="IPR051339">
    <property type="entry name" value="DnaJ_subfamily_B"/>
</dbReference>
<protein>
    <recommendedName>
        <fullName evidence="3">Chaperone DnaJ C-terminal domain-containing protein</fullName>
    </recommendedName>
</protein>
<dbReference type="AlphaFoldDB" id="A0AAD5IZ50"/>
<dbReference type="InterPro" id="IPR008971">
    <property type="entry name" value="HSP40/DnaJ_pept-bd"/>
</dbReference>
<feature type="region of interest" description="Disordered" evidence="2">
    <location>
        <begin position="53"/>
        <end position="195"/>
    </location>
</feature>
<feature type="compositionally biased region" description="Polar residues" evidence="2">
    <location>
        <begin position="171"/>
        <end position="187"/>
    </location>
</feature>
<feature type="compositionally biased region" description="Low complexity" evidence="2">
    <location>
        <begin position="156"/>
        <end position="170"/>
    </location>
</feature>
<reference evidence="4" key="2">
    <citation type="submission" date="2023-02" db="EMBL/GenBank/DDBJ databases">
        <authorList>
            <person name="Swenson N.G."/>
            <person name="Wegrzyn J.L."/>
            <person name="Mcevoy S.L."/>
        </authorList>
    </citation>
    <scope>NUCLEOTIDE SEQUENCE</scope>
    <source>
        <strain evidence="4">91603</strain>
        <tissue evidence="4">Leaf</tissue>
    </source>
</reference>
<accession>A0AAD5IZ50</accession>
<feature type="compositionally biased region" description="Gly residues" evidence="2">
    <location>
        <begin position="144"/>
        <end position="155"/>
    </location>
</feature>
<evidence type="ECO:0000256" key="2">
    <source>
        <dbReference type="SAM" id="MobiDB-lite"/>
    </source>
</evidence>
<dbReference type="GO" id="GO:0006457">
    <property type="term" value="P:protein folding"/>
    <property type="evidence" value="ECO:0007669"/>
    <property type="project" value="InterPro"/>
</dbReference>
<organism evidence="4 5">
    <name type="scientific">Acer negundo</name>
    <name type="common">Box elder</name>
    <dbReference type="NCBI Taxonomy" id="4023"/>
    <lineage>
        <taxon>Eukaryota</taxon>
        <taxon>Viridiplantae</taxon>
        <taxon>Streptophyta</taxon>
        <taxon>Embryophyta</taxon>
        <taxon>Tracheophyta</taxon>
        <taxon>Spermatophyta</taxon>
        <taxon>Magnoliopsida</taxon>
        <taxon>eudicotyledons</taxon>
        <taxon>Gunneridae</taxon>
        <taxon>Pentapetalae</taxon>
        <taxon>rosids</taxon>
        <taxon>malvids</taxon>
        <taxon>Sapindales</taxon>
        <taxon>Sapindaceae</taxon>
        <taxon>Hippocastanoideae</taxon>
        <taxon>Acereae</taxon>
        <taxon>Acer</taxon>
    </lineage>
</organism>
<dbReference type="GO" id="GO:0051087">
    <property type="term" value="F:protein-folding chaperone binding"/>
    <property type="evidence" value="ECO:0007669"/>
    <property type="project" value="TreeGrafter"/>
</dbReference>
<feature type="compositionally biased region" description="Polar residues" evidence="2">
    <location>
        <begin position="64"/>
        <end position="98"/>
    </location>
</feature>
<dbReference type="InterPro" id="IPR002939">
    <property type="entry name" value="DnaJ_C"/>
</dbReference>
<proteinExistence type="predicted"/>
<dbReference type="SUPFAM" id="SSF49493">
    <property type="entry name" value="HSP40/DnaJ peptide-binding domain"/>
    <property type="match status" value="2"/>
</dbReference>
<dbReference type="PANTHER" id="PTHR24078">
    <property type="entry name" value="DNAJ HOMOLOG SUBFAMILY C MEMBER"/>
    <property type="match status" value="1"/>
</dbReference>
<dbReference type="CDD" id="cd10747">
    <property type="entry name" value="DnaJ_C"/>
    <property type="match status" value="1"/>
</dbReference>
<reference evidence="4" key="1">
    <citation type="journal article" date="2022" name="Plant J.">
        <title>Strategies of tolerance reflected in two North American maple genomes.</title>
        <authorList>
            <person name="McEvoy S.L."/>
            <person name="Sezen U.U."/>
            <person name="Trouern-Trend A."/>
            <person name="McMahon S.M."/>
            <person name="Schaberg P.G."/>
            <person name="Yang J."/>
            <person name="Wegrzyn J.L."/>
            <person name="Swenson N.G."/>
        </authorList>
    </citation>
    <scope>NUCLEOTIDE SEQUENCE</scope>
    <source>
        <strain evidence="4">91603</strain>
    </source>
</reference>